<dbReference type="InParanoid" id="A0A420WK14"/>
<comment type="caution">
    <text evidence="7">The sequence shown here is derived from an EMBL/GenBank/DDBJ whole genome shotgun (WGS) entry which is preliminary data.</text>
</comment>
<dbReference type="EC" id="2.7.7.7" evidence="3"/>
<dbReference type="Proteomes" id="UP000282211">
    <property type="component" value="Unassembled WGS sequence"/>
</dbReference>
<dbReference type="GO" id="GO:0003684">
    <property type="term" value="F:damaged DNA binding"/>
    <property type="evidence" value="ECO:0007669"/>
    <property type="project" value="InterPro"/>
</dbReference>
<sequence length="423" mass="47409">MRSVANIESLYLDFDGFFASVEQQCNSLLRGRPVGVVAFEGATKPDHRGIYPGAMIACSKEAKAAGLTNVMKSQEAKERCPELILVAQKPDLYRRAQDALLNEIERVIPIDKRKSIDEITCIVDAGGQRDPESLAQAIKTRIRQAIGEQITCSIGMSANRMLSKIACKLDKPNGLTILHPHDLPGPLLSLSFDDIPGIGPGNIRRLYSAGIVNMTRLWESEPKQIRKLWGNVNGERLWYALHGYDVKAQPSKRGMFGHSRILPPDERAVPDVRAFSRILLTKAARRMRRDGFRAAGLYFTAALYNRTYRDSLSLPHVSDDQAILGALMKLWERAASVINECDRIYQIGVVLVDLYDVQERQLDLLHYDDSTRQRWEVLTRTTDDLNRRFGRTAISLGPWPMKAGSLAGGKISFTRIPAAEDFF</sequence>
<evidence type="ECO:0000256" key="5">
    <source>
        <dbReference type="ARBA" id="ARBA00049244"/>
    </source>
</evidence>
<dbReference type="GO" id="GO:0009432">
    <property type="term" value="P:SOS response"/>
    <property type="evidence" value="ECO:0007669"/>
    <property type="project" value="TreeGrafter"/>
</dbReference>
<dbReference type="GO" id="GO:0005829">
    <property type="term" value="C:cytosol"/>
    <property type="evidence" value="ECO:0007669"/>
    <property type="project" value="TreeGrafter"/>
</dbReference>
<dbReference type="GO" id="GO:0006281">
    <property type="term" value="P:DNA repair"/>
    <property type="evidence" value="ECO:0007669"/>
    <property type="project" value="InterPro"/>
</dbReference>
<gene>
    <name evidence="7" type="ORF">DES40_0662</name>
</gene>
<dbReference type="Pfam" id="PF11799">
    <property type="entry name" value="IMS_C"/>
    <property type="match status" value="1"/>
</dbReference>
<protein>
    <recommendedName>
        <fullName evidence="3">DNA-directed DNA polymerase</fullName>
        <ecNumber evidence="3">2.7.7.7</ecNumber>
    </recommendedName>
</protein>
<dbReference type="AlphaFoldDB" id="A0A420WK14"/>
<evidence type="ECO:0000256" key="2">
    <source>
        <dbReference type="ARBA" id="ARBA00011245"/>
    </source>
</evidence>
<evidence type="ECO:0000313" key="7">
    <source>
        <dbReference type="EMBL" id="RKQ71348.1"/>
    </source>
</evidence>
<comment type="subunit">
    <text evidence="2">Monomer.</text>
</comment>
<evidence type="ECO:0000256" key="3">
    <source>
        <dbReference type="ARBA" id="ARBA00012417"/>
    </source>
</evidence>
<proteinExistence type="inferred from homology"/>
<dbReference type="Gene3D" id="3.40.1170.60">
    <property type="match status" value="1"/>
</dbReference>
<comment type="catalytic activity">
    <reaction evidence="5">
        <text>DNA(n) + a 2'-deoxyribonucleoside 5'-triphosphate = DNA(n+1) + diphosphate</text>
        <dbReference type="Rhea" id="RHEA:22508"/>
        <dbReference type="Rhea" id="RHEA-COMP:17339"/>
        <dbReference type="Rhea" id="RHEA-COMP:17340"/>
        <dbReference type="ChEBI" id="CHEBI:33019"/>
        <dbReference type="ChEBI" id="CHEBI:61560"/>
        <dbReference type="ChEBI" id="CHEBI:173112"/>
        <dbReference type="EC" id="2.7.7.7"/>
    </reaction>
</comment>
<comment type="function">
    <text evidence="4">Poorly processive, error-prone DNA polymerase involved in untargeted mutagenesis. Copies undamaged DNA at stalled replication forks, which arise in vivo from mismatched or misaligned primer ends. These misaligned primers can be extended by PolIV. Exhibits no 3'-5' exonuclease (proofreading) activity. May be involved in translesional synthesis, in conjunction with the beta clamp from PolIII.</text>
</comment>
<dbReference type="Gene3D" id="3.30.70.270">
    <property type="match status" value="1"/>
</dbReference>
<evidence type="ECO:0000256" key="4">
    <source>
        <dbReference type="ARBA" id="ARBA00025589"/>
    </source>
</evidence>
<evidence type="ECO:0000313" key="8">
    <source>
        <dbReference type="Proteomes" id="UP000282211"/>
    </source>
</evidence>
<dbReference type="PANTHER" id="PTHR11076">
    <property type="entry name" value="DNA REPAIR POLYMERASE UMUC / TRANSFERASE FAMILY MEMBER"/>
    <property type="match status" value="1"/>
</dbReference>
<dbReference type="OrthoDB" id="9808813at2"/>
<evidence type="ECO:0000259" key="6">
    <source>
        <dbReference type="PROSITE" id="PS50173"/>
    </source>
</evidence>
<name>A0A420WK14_9PROT</name>
<dbReference type="PROSITE" id="PS50173">
    <property type="entry name" value="UMUC"/>
    <property type="match status" value="1"/>
</dbReference>
<dbReference type="InterPro" id="IPR017961">
    <property type="entry name" value="DNA_pol_Y-fam_little_finger"/>
</dbReference>
<dbReference type="Pfam" id="PF00817">
    <property type="entry name" value="IMS"/>
    <property type="match status" value="1"/>
</dbReference>
<dbReference type="EMBL" id="RBII01000001">
    <property type="protein sequence ID" value="RKQ71348.1"/>
    <property type="molecule type" value="Genomic_DNA"/>
</dbReference>
<dbReference type="RefSeq" id="WP_121099127.1">
    <property type="nucleotide sequence ID" value="NZ_RBII01000001.1"/>
</dbReference>
<dbReference type="SUPFAM" id="SSF56672">
    <property type="entry name" value="DNA/RNA polymerases"/>
    <property type="match status" value="1"/>
</dbReference>
<dbReference type="Gene3D" id="1.10.150.20">
    <property type="entry name" value="5' to 3' exonuclease, C-terminal subdomain"/>
    <property type="match status" value="1"/>
</dbReference>
<dbReference type="InterPro" id="IPR001126">
    <property type="entry name" value="UmuC"/>
</dbReference>
<keyword evidence="8" id="KW-1185">Reference proteome</keyword>
<dbReference type="GO" id="GO:0042276">
    <property type="term" value="P:error-prone translesion synthesis"/>
    <property type="evidence" value="ECO:0007669"/>
    <property type="project" value="TreeGrafter"/>
</dbReference>
<dbReference type="InterPro" id="IPR050116">
    <property type="entry name" value="DNA_polymerase-Y"/>
</dbReference>
<feature type="domain" description="UmuC" evidence="6">
    <location>
        <begin position="9"/>
        <end position="199"/>
    </location>
</feature>
<accession>A0A420WK14</accession>
<dbReference type="InterPro" id="IPR043128">
    <property type="entry name" value="Rev_trsase/Diguanyl_cyclase"/>
</dbReference>
<dbReference type="GO" id="GO:0003887">
    <property type="term" value="F:DNA-directed DNA polymerase activity"/>
    <property type="evidence" value="ECO:0007669"/>
    <property type="project" value="TreeGrafter"/>
</dbReference>
<dbReference type="PANTHER" id="PTHR11076:SF34">
    <property type="entry name" value="PROTEIN UMUC"/>
    <property type="match status" value="1"/>
</dbReference>
<evidence type="ECO:0000256" key="1">
    <source>
        <dbReference type="ARBA" id="ARBA00010945"/>
    </source>
</evidence>
<reference evidence="7 8" key="1">
    <citation type="submission" date="2018-10" db="EMBL/GenBank/DDBJ databases">
        <title>Genomic Encyclopedia of Type Strains, Phase IV (KMG-IV): sequencing the most valuable type-strain genomes for metagenomic binning, comparative biology and taxonomic classification.</title>
        <authorList>
            <person name="Goeker M."/>
        </authorList>
    </citation>
    <scope>NUCLEOTIDE SEQUENCE [LARGE SCALE GENOMIC DNA]</scope>
    <source>
        <strain evidence="7 8">DSM 22008</strain>
    </source>
</reference>
<organism evidence="7 8">
    <name type="scientific">Litorimonas taeanensis</name>
    <dbReference type="NCBI Taxonomy" id="568099"/>
    <lineage>
        <taxon>Bacteria</taxon>
        <taxon>Pseudomonadati</taxon>
        <taxon>Pseudomonadota</taxon>
        <taxon>Alphaproteobacteria</taxon>
        <taxon>Maricaulales</taxon>
        <taxon>Robiginitomaculaceae</taxon>
    </lineage>
</organism>
<dbReference type="CDD" id="cd00424">
    <property type="entry name" value="PolY"/>
    <property type="match status" value="1"/>
</dbReference>
<comment type="similarity">
    <text evidence="1">Belongs to the DNA polymerase type-Y family.</text>
</comment>
<dbReference type="InterPro" id="IPR043502">
    <property type="entry name" value="DNA/RNA_pol_sf"/>
</dbReference>